<evidence type="ECO:0000259" key="8">
    <source>
        <dbReference type="Pfam" id="PF12704"/>
    </source>
</evidence>
<evidence type="ECO:0000256" key="3">
    <source>
        <dbReference type="ARBA" id="ARBA00022692"/>
    </source>
</evidence>
<dbReference type="EMBL" id="JBHUOJ010000012">
    <property type="protein sequence ID" value="MFD2832967.1"/>
    <property type="molecule type" value="Genomic_DNA"/>
</dbReference>
<feature type="transmembrane region" description="Helical" evidence="6">
    <location>
        <begin position="21"/>
        <end position="43"/>
    </location>
</feature>
<dbReference type="InterPro" id="IPR003838">
    <property type="entry name" value="ABC3_permease_C"/>
</dbReference>
<dbReference type="Pfam" id="PF02687">
    <property type="entry name" value="FtsX"/>
    <property type="match status" value="2"/>
</dbReference>
<feature type="domain" description="MacB-like periplasmic core" evidence="8">
    <location>
        <begin position="20"/>
        <end position="250"/>
    </location>
</feature>
<keyword evidence="4 6" id="KW-1133">Transmembrane helix</keyword>
<dbReference type="PANTHER" id="PTHR30572:SF18">
    <property type="entry name" value="ABC-TYPE MACROLIDE FAMILY EXPORT SYSTEM PERMEASE COMPONENT 2"/>
    <property type="match status" value="1"/>
</dbReference>
<organism evidence="9 10">
    <name type="scientific">Christiangramia antarctica</name>
    <dbReference type="NCBI Taxonomy" id="2058158"/>
    <lineage>
        <taxon>Bacteria</taxon>
        <taxon>Pseudomonadati</taxon>
        <taxon>Bacteroidota</taxon>
        <taxon>Flavobacteriia</taxon>
        <taxon>Flavobacteriales</taxon>
        <taxon>Flavobacteriaceae</taxon>
        <taxon>Christiangramia</taxon>
    </lineage>
</organism>
<protein>
    <submittedName>
        <fullName evidence="9">ABC transporter permease</fullName>
    </submittedName>
</protein>
<feature type="transmembrane region" description="Helical" evidence="6">
    <location>
        <begin position="297"/>
        <end position="317"/>
    </location>
</feature>
<feature type="transmembrane region" description="Helical" evidence="6">
    <location>
        <begin position="744"/>
        <end position="763"/>
    </location>
</feature>
<evidence type="ECO:0000256" key="1">
    <source>
        <dbReference type="ARBA" id="ARBA00004651"/>
    </source>
</evidence>
<keyword evidence="2" id="KW-1003">Cell membrane</keyword>
<keyword evidence="10" id="KW-1185">Reference proteome</keyword>
<sequence length="815" mass="90699">MIRNYIKIAWRNLWKNKVFSLINIISLSIGLSASLVIGMMVYYDFTFDKFHPDGDRIYRVTSKYTNPESTSFNPGIPAPLVDAVKNEVSGIETVAFFHQFKLVNVGLPQSKTEFKEQDFVIFTDQSYFDLFNYKWLAGSRQNPLSNPNEVVLTESRAKLYFPNLAPSQMLGQRLTYNDSTSAVITGIVANFKERTDIVFQEFLSLKTSPQTALNNRINNSNWHGTWGTSQLWIKLKEGTLAGSFQGQLNELALEHDDKESVKFGSTREFYAQSLSNLHFNDNFGIYDPNKAVADKDVLIMLSFVALFLLLLGCANFINLNTAQAAQRAKEIGIRKTLGGSTGQLISQFLGETFLLTVIAGIVSLFLVVWLIKIFDDFIADGITLTLLQDPYLLGFVGVLLIMVTLLAGFYPGVVLSKFQPARVLKGQNIAAGGKSGLRQFLTIFQFTIAFIFIISTFLVGKQINFLINKDMGFKTESVASIQTPGKDETVDSRKLLVQKLETIPHLEKVGMGGPPPASFDNASTSFINKEGTVETQTSVKLLFGDSEYLNIYEIPLLVGREPLNDTIREAVLNLTAIEKMGFKNAEEAVNKTVTSGGTPYLISGVMADFNQGTLKGEIEPMAFVGDIWRAYSTGFDMVHFSLPAGSSKNMSAILAQVENKYKEVYPSDDIELEFMDETILKFYNKERSMSKLLDWAMGLSVLISCLGLLGLVIYTTERRVKEIGIRKVLGASIVQLNALLCKDFVLLILIAFAIAAPIAYWALNDWLQDFANRTELSWWIFAGSGMAIIALALVIMSIKTIATAMRNPVKSLRTE</sequence>
<evidence type="ECO:0000256" key="5">
    <source>
        <dbReference type="ARBA" id="ARBA00023136"/>
    </source>
</evidence>
<comment type="subcellular location">
    <subcellularLocation>
        <location evidence="1">Cell membrane</location>
        <topology evidence="1">Multi-pass membrane protein</topology>
    </subcellularLocation>
</comment>
<evidence type="ECO:0000313" key="10">
    <source>
        <dbReference type="Proteomes" id="UP001597438"/>
    </source>
</evidence>
<feature type="domain" description="ABC3 transporter permease C-terminal" evidence="7">
    <location>
        <begin position="697"/>
        <end position="801"/>
    </location>
</feature>
<dbReference type="RefSeq" id="WP_251741390.1">
    <property type="nucleotide sequence ID" value="NZ_JBHUOJ010000012.1"/>
</dbReference>
<gene>
    <name evidence="9" type="ORF">ACFSYS_06670</name>
</gene>
<comment type="caution">
    <text evidence="9">The sequence shown here is derived from an EMBL/GenBank/DDBJ whole genome shotgun (WGS) entry which is preliminary data.</text>
</comment>
<evidence type="ECO:0000256" key="4">
    <source>
        <dbReference type="ARBA" id="ARBA00022989"/>
    </source>
</evidence>
<feature type="transmembrane region" description="Helical" evidence="6">
    <location>
        <begin position="778"/>
        <end position="798"/>
    </location>
</feature>
<feature type="transmembrane region" description="Helical" evidence="6">
    <location>
        <begin position="436"/>
        <end position="459"/>
    </location>
</feature>
<reference evidence="10" key="1">
    <citation type="journal article" date="2019" name="Int. J. Syst. Evol. Microbiol.">
        <title>The Global Catalogue of Microorganisms (GCM) 10K type strain sequencing project: providing services to taxonomists for standard genome sequencing and annotation.</title>
        <authorList>
            <consortium name="The Broad Institute Genomics Platform"/>
            <consortium name="The Broad Institute Genome Sequencing Center for Infectious Disease"/>
            <person name="Wu L."/>
            <person name="Ma J."/>
        </authorList>
    </citation>
    <scope>NUCLEOTIDE SEQUENCE [LARGE SCALE GENOMIC DNA]</scope>
    <source>
        <strain evidence="10">KCTC 52925</strain>
    </source>
</reference>
<keyword evidence="3 6" id="KW-0812">Transmembrane</keyword>
<feature type="domain" description="ABC3 transporter permease C-terminal" evidence="7">
    <location>
        <begin position="303"/>
        <end position="420"/>
    </location>
</feature>
<evidence type="ECO:0000256" key="6">
    <source>
        <dbReference type="SAM" id="Phobius"/>
    </source>
</evidence>
<dbReference type="PANTHER" id="PTHR30572">
    <property type="entry name" value="MEMBRANE COMPONENT OF TRANSPORTER-RELATED"/>
    <property type="match status" value="1"/>
</dbReference>
<evidence type="ECO:0000256" key="2">
    <source>
        <dbReference type="ARBA" id="ARBA00022475"/>
    </source>
</evidence>
<proteinExistence type="predicted"/>
<dbReference type="Pfam" id="PF12704">
    <property type="entry name" value="MacB_PCD"/>
    <property type="match status" value="1"/>
</dbReference>
<feature type="transmembrane region" description="Helical" evidence="6">
    <location>
        <begin position="353"/>
        <end position="371"/>
    </location>
</feature>
<evidence type="ECO:0000259" key="7">
    <source>
        <dbReference type="Pfam" id="PF02687"/>
    </source>
</evidence>
<accession>A0ABW5X3K4</accession>
<dbReference type="Proteomes" id="UP001597438">
    <property type="component" value="Unassembled WGS sequence"/>
</dbReference>
<dbReference type="InterPro" id="IPR025857">
    <property type="entry name" value="MacB_PCD"/>
</dbReference>
<keyword evidence="5 6" id="KW-0472">Membrane</keyword>
<feature type="transmembrane region" description="Helical" evidence="6">
    <location>
        <begin position="695"/>
        <end position="716"/>
    </location>
</feature>
<dbReference type="InterPro" id="IPR050250">
    <property type="entry name" value="Macrolide_Exporter_MacB"/>
</dbReference>
<evidence type="ECO:0000313" key="9">
    <source>
        <dbReference type="EMBL" id="MFD2832967.1"/>
    </source>
</evidence>
<feature type="transmembrane region" description="Helical" evidence="6">
    <location>
        <begin position="391"/>
        <end position="415"/>
    </location>
</feature>
<name>A0ABW5X3K4_9FLAO</name>